<gene>
    <name evidence="2" type="ORF">MCUN1_003840</name>
</gene>
<name>A0AAF0ETS4_9BASI</name>
<evidence type="ECO:0000313" key="2">
    <source>
        <dbReference type="EMBL" id="WFD36948.1"/>
    </source>
</evidence>
<feature type="coiled-coil region" evidence="1">
    <location>
        <begin position="234"/>
        <end position="264"/>
    </location>
</feature>
<keyword evidence="1" id="KW-0175">Coiled coil</keyword>
<dbReference type="EMBL" id="CP119882">
    <property type="protein sequence ID" value="WFD36948.1"/>
    <property type="molecule type" value="Genomic_DNA"/>
</dbReference>
<keyword evidence="3" id="KW-1185">Reference proteome</keyword>
<accession>A0AAF0ETS4</accession>
<sequence length="265" mass="29254">MSTGVQRQHVQVSALGEVEALHVGALMQLLSRRTSIPPQPFVERETYLVRADDESSAAVELSDSQWSNVRRAREQTRLSVHTENGTTYVCADSQYILYLPPSPPSANPTCAVRSVVLMEDLTPAPPTDVGSTLSIDPTTVLSVWPSQVSAHAQHKPNWPALVAGLNWTKNSETLRSGLRYVFVSPDPLVLNELRVYRAEETENANPDADPHRIYVRALSTFRSDVGAHVPKHAQDEAARALQSAQQHVQELQKALDAVVQLRRDA</sequence>
<proteinExistence type="predicted"/>
<reference evidence="2" key="1">
    <citation type="submission" date="2023-03" db="EMBL/GenBank/DDBJ databases">
        <title>Mating type loci evolution in Malassezia.</title>
        <authorList>
            <person name="Coelho M.A."/>
        </authorList>
    </citation>
    <scope>NUCLEOTIDE SEQUENCE</scope>
    <source>
        <strain evidence="2">CBS 11721</strain>
    </source>
</reference>
<dbReference type="AlphaFoldDB" id="A0AAF0ETS4"/>
<protein>
    <submittedName>
        <fullName evidence="2">Uncharacterized protein</fullName>
    </submittedName>
</protein>
<organism evidence="2 3">
    <name type="scientific">Malassezia cuniculi</name>
    <dbReference type="NCBI Taxonomy" id="948313"/>
    <lineage>
        <taxon>Eukaryota</taxon>
        <taxon>Fungi</taxon>
        <taxon>Dikarya</taxon>
        <taxon>Basidiomycota</taxon>
        <taxon>Ustilaginomycotina</taxon>
        <taxon>Malasseziomycetes</taxon>
        <taxon>Malasseziales</taxon>
        <taxon>Malasseziaceae</taxon>
        <taxon>Malassezia</taxon>
    </lineage>
</organism>
<evidence type="ECO:0000256" key="1">
    <source>
        <dbReference type="SAM" id="Coils"/>
    </source>
</evidence>
<evidence type="ECO:0000313" key="3">
    <source>
        <dbReference type="Proteomes" id="UP001219933"/>
    </source>
</evidence>
<dbReference type="Proteomes" id="UP001219933">
    <property type="component" value="Chromosome 6"/>
</dbReference>